<feature type="region of interest" description="Disordered" evidence="1">
    <location>
        <begin position="125"/>
        <end position="310"/>
    </location>
</feature>
<feature type="non-terminal residue" evidence="2">
    <location>
        <position position="380"/>
    </location>
</feature>
<feature type="compositionally biased region" description="Basic and acidic residues" evidence="1">
    <location>
        <begin position="223"/>
        <end position="238"/>
    </location>
</feature>
<sequence>DPRRPALPARGLGAHGFPVLLGGVEGGADGRASPGLRHRRVPRDPARAARERGRPVGHIQLPPILAAAVPAARAAPLHRFGRGVAGRDRRGLRLGPAHPAAGVGGGPALLGLPHGLPERVVRPERLPQRGPLGGGDAPLGESAGARRDLPRLPRLQAAARAGGAAGARRRGPLARLRGRHGHRAGPRRRGDGGAGRRCLAGVPRQPRRLEPLARSRPPRGRPGHGERLLRRPGGERPRRLGLRRARGGRGLRLRPDGRGAAPASRRPGRRGADRRGHPLGHALSVPLRPGHPRRPARLAAGRGPANRLPAVGAGRVRGAAGVAGPGVLGRPGLGGAARADRVSGRLRRGAAAGPRAGRRRGLAGAAPWRIGAGRLGAAGI</sequence>
<feature type="compositionally biased region" description="Low complexity" evidence="1">
    <location>
        <begin position="152"/>
        <end position="162"/>
    </location>
</feature>
<evidence type="ECO:0000313" key="2">
    <source>
        <dbReference type="EMBL" id="CAA9211922.1"/>
    </source>
</evidence>
<name>A0A6J4H414_9PROT</name>
<feature type="compositionally biased region" description="Low complexity" evidence="1">
    <location>
        <begin position="297"/>
        <end position="310"/>
    </location>
</feature>
<feature type="non-terminal residue" evidence="2">
    <location>
        <position position="1"/>
    </location>
</feature>
<proteinExistence type="predicted"/>
<feature type="compositionally biased region" description="Basic residues" evidence="1">
    <location>
        <begin position="239"/>
        <end position="252"/>
    </location>
</feature>
<dbReference type="AlphaFoldDB" id="A0A6J4H414"/>
<reference evidence="2" key="1">
    <citation type="submission" date="2020-02" db="EMBL/GenBank/DDBJ databases">
        <authorList>
            <person name="Meier V. D."/>
        </authorList>
    </citation>
    <scope>NUCLEOTIDE SEQUENCE</scope>
    <source>
        <strain evidence="2">AVDCRST_MAG04</strain>
    </source>
</reference>
<feature type="compositionally biased region" description="Basic residues" evidence="1">
    <location>
        <begin position="167"/>
        <end position="187"/>
    </location>
</feature>
<feature type="compositionally biased region" description="Basic and acidic residues" evidence="1">
    <location>
        <begin position="42"/>
        <end position="53"/>
    </location>
</feature>
<protein>
    <submittedName>
        <fullName evidence="2">Uncharacterized protein</fullName>
    </submittedName>
</protein>
<accession>A0A6J4H414</accession>
<gene>
    <name evidence="2" type="ORF">AVDCRST_MAG04-150</name>
</gene>
<organism evidence="2">
    <name type="scientific">uncultured Acetobacteraceae bacterium</name>
    <dbReference type="NCBI Taxonomy" id="169975"/>
    <lineage>
        <taxon>Bacteria</taxon>
        <taxon>Pseudomonadati</taxon>
        <taxon>Pseudomonadota</taxon>
        <taxon>Alphaproteobacteria</taxon>
        <taxon>Acetobacterales</taxon>
        <taxon>Acetobacteraceae</taxon>
        <taxon>environmental samples</taxon>
    </lineage>
</organism>
<dbReference type="EMBL" id="CADCTL010000009">
    <property type="protein sequence ID" value="CAA9211922.1"/>
    <property type="molecule type" value="Genomic_DNA"/>
</dbReference>
<feature type="region of interest" description="Disordered" evidence="1">
    <location>
        <begin position="25"/>
        <end position="53"/>
    </location>
</feature>
<evidence type="ECO:0000256" key="1">
    <source>
        <dbReference type="SAM" id="MobiDB-lite"/>
    </source>
</evidence>